<dbReference type="InterPro" id="IPR036019">
    <property type="entry name" value="MscL_channel"/>
</dbReference>
<keyword evidence="9 10" id="KW-0407">Ion channel</keyword>
<evidence type="ECO:0000256" key="9">
    <source>
        <dbReference type="ARBA" id="ARBA00023303"/>
    </source>
</evidence>
<dbReference type="PANTHER" id="PTHR30266:SF2">
    <property type="entry name" value="LARGE-CONDUCTANCE MECHANOSENSITIVE CHANNEL"/>
    <property type="match status" value="1"/>
</dbReference>
<keyword evidence="12" id="KW-1185">Reference proteome</keyword>
<protein>
    <recommendedName>
        <fullName evidence="10">Large-conductance mechanosensitive channel</fullName>
    </recommendedName>
</protein>
<evidence type="ECO:0000256" key="6">
    <source>
        <dbReference type="ARBA" id="ARBA00022989"/>
    </source>
</evidence>
<keyword evidence="7 10" id="KW-0406">Ion transport</keyword>
<dbReference type="InterPro" id="IPR019823">
    <property type="entry name" value="Mechanosensitive_channel_CS"/>
</dbReference>
<keyword evidence="3 10" id="KW-0813">Transport</keyword>
<gene>
    <name evidence="10" type="primary">mscL</name>
    <name evidence="11" type="ORF">HMPREF9623_00818</name>
</gene>
<dbReference type="AlphaFoldDB" id="A0AA37DGN3"/>
<evidence type="ECO:0000256" key="10">
    <source>
        <dbReference type="HAMAP-Rule" id="MF_00115"/>
    </source>
</evidence>
<keyword evidence="5 10" id="KW-0812">Transmembrane</keyword>
<evidence type="ECO:0000313" key="12">
    <source>
        <dbReference type="Proteomes" id="UP000018466"/>
    </source>
</evidence>
<dbReference type="Gene3D" id="1.10.1200.120">
    <property type="entry name" value="Large-conductance mechanosensitive channel, MscL, domain 1"/>
    <property type="match status" value="1"/>
</dbReference>
<dbReference type="Proteomes" id="UP000018466">
    <property type="component" value="Unassembled WGS sequence"/>
</dbReference>
<comment type="subcellular location">
    <subcellularLocation>
        <location evidence="1 10">Cell membrane</location>
        <topology evidence="1 10">Multi-pass membrane protein</topology>
    </subcellularLocation>
</comment>
<keyword evidence="6 10" id="KW-1133">Transmembrane helix</keyword>
<feature type="transmembrane region" description="Helical" evidence="10">
    <location>
        <begin position="20"/>
        <end position="38"/>
    </location>
</feature>
<dbReference type="GeneID" id="86940593"/>
<feature type="transmembrane region" description="Helical" evidence="10">
    <location>
        <begin position="45"/>
        <end position="62"/>
    </location>
</feature>
<dbReference type="Pfam" id="PF01741">
    <property type="entry name" value="MscL"/>
    <property type="match status" value="1"/>
</dbReference>
<dbReference type="GO" id="GO:0008381">
    <property type="term" value="F:mechanosensitive monoatomic ion channel activity"/>
    <property type="evidence" value="ECO:0007669"/>
    <property type="project" value="UniProtKB-UniRule"/>
</dbReference>
<dbReference type="PROSITE" id="PS01327">
    <property type="entry name" value="MSCL"/>
    <property type="match status" value="1"/>
</dbReference>
<evidence type="ECO:0000256" key="1">
    <source>
        <dbReference type="ARBA" id="ARBA00004651"/>
    </source>
</evidence>
<evidence type="ECO:0000256" key="2">
    <source>
        <dbReference type="ARBA" id="ARBA00007254"/>
    </source>
</evidence>
<dbReference type="EMBL" id="AGEL01000006">
    <property type="protein sequence ID" value="EHO17219.1"/>
    <property type="molecule type" value="Genomic_DNA"/>
</dbReference>
<dbReference type="PANTHER" id="PTHR30266">
    <property type="entry name" value="MECHANOSENSITIVE CHANNEL MSCL"/>
    <property type="match status" value="1"/>
</dbReference>
<comment type="caution">
    <text evidence="11">The sequence shown here is derived from an EMBL/GenBank/DDBJ whole genome shotgun (WGS) entry which is preliminary data.</text>
</comment>
<reference evidence="11 12" key="1">
    <citation type="submission" date="2011-10" db="EMBL/GenBank/DDBJ databases">
        <title>The Genome Sequence of Lachnospiraceae bacterium ACC2.</title>
        <authorList>
            <consortium name="The Broad Institute Genome Sequencing Platform"/>
            <person name="Earl A."/>
            <person name="Ward D."/>
            <person name="Feldgarden M."/>
            <person name="Gevers D."/>
            <person name="Sizova M."/>
            <person name="Hazen A."/>
            <person name="Epstein S."/>
            <person name="Young S.K."/>
            <person name="Zeng Q."/>
            <person name="Gargeya S."/>
            <person name="Fitzgerald M."/>
            <person name="Haas B."/>
            <person name="Abouelleil A."/>
            <person name="Alvarado L."/>
            <person name="Arachchi H.M."/>
            <person name="Berlin A."/>
            <person name="Brown A."/>
            <person name="Chapman S.B."/>
            <person name="Chen Z."/>
            <person name="Dunbar C."/>
            <person name="Freedman E."/>
            <person name="Gearin G."/>
            <person name="Goldberg J."/>
            <person name="Griggs A."/>
            <person name="Gujja S."/>
            <person name="Heiman D."/>
            <person name="Howarth C."/>
            <person name="Larson L."/>
            <person name="Lui A."/>
            <person name="MacDonald P.J.P."/>
            <person name="Montmayeur A."/>
            <person name="Murphy C."/>
            <person name="Neiman D."/>
            <person name="Pearson M."/>
            <person name="Priest M."/>
            <person name="Roberts A."/>
            <person name="Saif S."/>
            <person name="Shea T."/>
            <person name="Shenoy N."/>
            <person name="Sisk P."/>
            <person name="Stolte C."/>
            <person name="Sykes S."/>
            <person name="Wortman J."/>
            <person name="Nusbaum C."/>
            <person name="Birren B."/>
        </authorList>
    </citation>
    <scope>NUCLEOTIDE SEQUENCE [LARGE SCALE GENOMIC DNA]</scope>
    <source>
        <strain evidence="11 12">ACC2</strain>
    </source>
</reference>
<keyword evidence="8 10" id="KW-0472">Membrane</keyword>
<evidence type="ECO:0000256" key="7">
    <source>
        <dbReference type="ARBA" id="ARBA00023065"/>
    </source>
</evidence>
<dbReference type="NCBIfam" id="TIGR00220">
    <property type="entry name" value="mscL"/>
    <property type="match status" value="1"/>
</dbReference>
<comment type="subunit">
    <text evidence="10">Homopentamer.</text>
</comment>
<dbReference type="InterPro" id="IPR001185">
    <property type="entry name" value="MS_channel"/>
</dbReference>
<accession>A0AA37DGN3</accession>
<comment type="function">
    <text evidence="10">Channel that opens in response to stretch forces in the membrane lipid bilayer. May participate in the regulation of osmotic pressure changes within the cell.</text>
</comment>
<dbReference type="SUPFAM" id="SSF81330">
    <property type="entry name" value="Gated mechanosensitive channel"/>
    <property type="match status" value="1"/>
</dbReference>
<evidence type="ECO:0000256" key="5">
    <source>
        <dbReference type="ARBA" id="ARBA00022692"/>
    </source>
</evidence>
<dbReference type="RefSeq" id="WP_009532651.1">
    <property type="nucleotide sequence ID" value="NZ_JH590862.1"/>
</dbReference>
<proteinExistence type="inferred from homology"/>
<name>A0AA37DGN3_9FIRM</name>
<dbReference type="InterPro" id="IPR037673">
    <property type="entry name" value="MSC/AndL"/>
</dbReference>
<evidence type="ECO:0000256" key="8">
    <source>
        <dbReference type="ARBA" id="ARBA00023136"/>
    </source>
</evidence>
<sequence length="133" mass="14491">MKGFMKEFKEFALKGNVLDMAVGVIIGGAFSTIVKSLVDDIIMPLLGMILGKINIATLALTIPNPLGGEAVSLAYGAFLQNVLNFFFIALAVFCIVKAANVVSKKKEEKPEEPKPSKEEILLTEIRDALREQH</sequence>
<evidence type="ECO:0000256" key="3">
    <source>
        <dbReference type="ARBA" id="ARBA00022448"/>
    </source>
</evidence>
<evidence type="ECO:0000256" key="4">
    <source>
        <dbReference type="ARBA" id="ARBA00022475"/>
    </source>
</evidence>
<dbReference type="PRINTS" id="PR01264">
    <property type="entry name" value="MECHCHANNEL"/>
</dbReference>
<dbReference type="GO" id="GO:0005886">
    <property type="term" value="C:plasma membrane"/>
    <property type="evidence" value="ECO:0007669"/>
    <property type="project" value="UniProtKB-SubCell"/>
</dbReference>
<feature type="transmembrane region" description="Helical" evidence="10">
    <location>
        <begin position="74"/>
        <end position="96"/>
    </location>
</feature>
<dbReference type="HAMAP" id="MF_00115">
    <property type="entry name" value="MscL"/>
    <property type="match status" value="1"/>
</dbReference>
<dbReference type="NCBIfam" id="NF001843">
    <property type="entry name" value="PRK00567.1-4"/>
    <property type="match status" value="1"/>
</dbReference>
<evidence type="ECO:0000313" key="11">
    <source>
        <dbReference type="EMBL" id="EHO17219.1"/>
    </source>
</evidence>
<organism evidence="11 12">
    <name type="scientific">Stomatobaculum longum</name>
    <dbReference type="NCBI Taxonomy" id="796942"/>
    <lineage>
        <taxon>Bacteria</taxon>
        <taxon>Bacillati</taxon>
        <taxon>Bacillota</taxon>
        <taxon>Clostridia</taxon>
        <taxon>Lachnospirales</taxon>
        <taxon>Lachnospiraceae</taxon>
        <taxon>Stomatobaculum</taxon>
    </lineage>
</organism>
<comment type="similarity">
    <text evidence="2 10">Belongs to the MscL family.</text>
</comment>
<keyword evidence="4 10" id="KW-1003">Cell membrane</keyword>